<protein>
    <submittedName>
        <fullName evidence="3">Uncharacterized protein</fullName>
    </submittedName>
</protein>
<evidence type="ECO:0000256" key="1">
    <source>
        <dbReference type="SAM" id="MobiDB-lite"/>
    </source>
</evidence>
<name>A0A7W8G9F2_9SPIR</name>
<evidence type="ECO:0000313" key="3">
    <source>
        <dbReference type="EMBL" id="MBB5226227.1"/>
    </source>
</evidence>
<sequence>MKFTRFISFFLIFLLLSQSAFSLGKKDKDSDTSENTSSKEEKIPKEVITIDLLLDTKKPNPQNHFNWKSSAKTSGTTSSSSSTNSEKSYKDYFDALSGASKVHSTKYFREATLDSSKKNLRTPKGLRNLCLYAVANPESLSKDNFLVNQEGKKVTITFSHRENSYKIESDENGIINVPQGFFIKIKEKPAEKPEKEVKTEEKKDEAEAVTEEAKPEEVQTEFQKDQPLDSLTAIFKGKLTANLTNEGILTLKGKIKVEKREEDKESK</sequence>
<keyword evidence="4" id="KW-1185">Reference proteome</keyword>
<evidence type="ECO:0000256" key="2">
    <source>
        <dbReference type="SAM" id="SignalP"/>
    </source>
</evidence>
<feature type="compositionally biased region" description="Low complexity" evidence="1">
    <location>
        <begin position="68"/>
        <end position="86"/>
    </location>
</feature>
<dbReference type="EMBL" id="JACHFQ010000005">
    <property type="protein sequence ID" value="MBB5226227.1"/>
    <property type="molecule type" value="Genomic_DNA"/>
</dbReference>
<proteinExistence type="predicted"/>
<dbReference type="AlphaFoldDB" id="A0A7W8G9F2"/>
<dbReference type="RefSeq" id="WP_184659300.1">
    <property type="nucleotide sequence ID" value="NZ_CP031518.1"/>
</dbReference>
<feature type="chain" id="PRO_5030546045" evidence="2">
    <location>
        <begin position="23"/>
        <end position="267"/>
    </location>
</feature>
<comment type="caution">
    <text evidence="3">The sequence shown here is derived from an EMBL/GenBank/DDBJ whole genome shotgun (WGS) entry which is preliminary data.</text>
</comment>
<feature type="region of interest" description="Disordered" evidence="1">
    <location>
        <begin position="192"/>
        <end position="225"/>
    </location>
</feature>
<organism evidence="3 4">
    <name type="scientific">Treponema ruminis</name>
    <dbReference type="NCBI Taxonomy" id="744515"/>
    <lineage>
        <taxon>Bacteria</taxon>
        <taxon>Pseudomonadati</taxon>
        <taxon>Spirochaetota</taxon>
        <taxon>Spirochaetia</taxon>
        <taxon>Spirochaetales</taxon>
        <taxon>Treponemataceae</taxon>
        <taxon>Treponema</taxon>
    </lineage>
</organism>
<feature type="region of interest" description="Disordered" evidence="1">
    <location>
        <begin position="61"/>
        <end position="86"/>
    </location>
</feature>
<dbReference type="Proteomes" id="UP000518887">
    <property type="component" value="Unassembled WGS sequence"/>
</dbReference>
<evidence type="ECO:0000313" key="4">
    <source>
        <dbReference type="Proteomes" id="UP000518887"/>
    </source>
</evidence>
<accession>A0A7W8G9F2</accession>
<gene>
    <name evidence="3" type="ORF">HNP76_001600</name>
</gene>
<feature type="signal peptide" evidence="2">
    <location>
        <begin position="1"/>
        <end position="22"/>
    </location>
</feature>
<reference evidence="3 4" key="1">
    <citation type="submission" date="2020-08" db="EMBL/GenBank/DDBJ databases">
        <title>Genomic Encyclopedia of Type Strains, Phase IV (KMG-IV): sequencing the most valuable type-strain genomes for metagenomic binning, comparative biology and taxonomic classification.</title>
        <authorList>
            <person name="Goeker M."/>
        </authorList>
    </citation>
    <scope>NUCLEOTIDE SEQUENCE [LARGE SCALE GENOMIC DNA]</scope>
    <source>
        <strain evidence="3 4">DSM 103462</strain>
    </source>
</reference>
<keyword evidence="2" id="KW-0732">Signal</keyword>